<dbReference type="Gene3D" id="3.90.120.10">
    <property type="entry name" value="DNA Methylase, subunit A, domain 2"/>
    <property type="match status" value="1"/>
</dbReference>
<dbReference type="Pfam" id="PF00145">
    <property type="entry name" value="DNA_methylase"/>
    <property type="match status" value="1"/>
</dbReference>
<dbReference type="RefSeq" id="WP_124144278.1">
    <property type="nucleotide sequence ID" value="NZ_CAWOKI010000005.1"/>
</dbReference>
<dbReference type="SUPFAM" id="SSF53335">
    <property type="entry name" value="S-adenosyl-L-methionine-dependent methyltransferases"/>
    <property type="match status" value="1"/>
</dbReference>
<dbReference type="OrthoDB" id="9813719at2"/>
<dbReference type="Proteomes" id="UP000269154">
    <property type="component" value="Unassembled WGS sequence"/>
</dbReference>
<dbReference type="EMBL" id="RCBY01000094">
    <property type="protein sequence ID" value="RQH39584.1"/>
    <property type="molecule type" value="Genomic_DNA"/>
</dbReference>
<evidence type="ECO:0000256" key="4">
    <source>
        <dbReference type="ARBA" id="ARBA00022747"/>
    </source>
</evidence>
<dbReference type="GO" id="GO:0009307">
    <property type="term" value="P:DNA restriction-modification system"/>
    <property type="evidence" value="ECO:0007669"/>
    <property type="project" value="UniProtKB-KW"/>
</dbReference>
<keyword evidence="2 5" id="KW-0808">Transferase</keyword>
<gene>
    <name evidence="8" type="ORF">D5R40_16965</name>
</gene>
<keyword evidence="1 5" id="KW-0489">Methyltransferase</keyword>
<sequence>MSGQIIHSSKQLSFFNIDKPINLQMHEHRFTFIDLFAGIGGFRIPLEELGGKCLGYSEIDSDAMKVYQQNFLNGYINNDEKYLGDITKISKLPWQINLIVGGVPCQPWSVAGKLRGFDDRRGKLWFDTIRVVEENQPEAFIFENVRGLISPVNQKSFELIIQQFEKIGYRVYYKLLNSADFGLPQNRERVFIVGIRKDLDIDCFDFPEPLNIQTKLFQVIDGLEANFDIQKAKLSPDVLFNGSIPVSRNKFQKNDELNDFFVFCDTRNGHTTIHSWDIIQTTKREKLICGTILKNRRKKKYGKKDGNPLSFADLSELIDNLQIQELNRLVEKKIIRYVAEQGYEFVNSKNSSGINGIYRIFLPHSEIVPTLTATGTKDCIATVSINGETPEEYKSLFIKEIYQKKKYRYITAKDCAKLQGFPSWFRLHSKENIAKKQFGNAVSIPVVYYLAKSLLELLGFVN</sequence>
<keyword evidence="3 5" id="KW-0949">S-adenosyl-L-methionine</keyword>
<dbReference type="PROSITE" id="PS00095">
    <property type="entry name" value="C5_MTASE_2"/>
    <property type="match status" value="1"/>
</dbReference>
<proteinExistence type="inferred from homology"/>
<feature type="active site" evidence="5">
    <location>
        <position position="105"/>
    </location>
</feature>
<evidence type="ECO:0000256" key="6">
    <source>
        <dbReference type="RuleBase" id="RU000416"/>
    </source>
</evidence>
<evidence type="ECO:0000313" key="8">
    <source>
        <dbReference type="EMBL" id="RQH39584.1"/>
    </source>
</evidence>
<dbReference type="AlphaFoldDB" id="A0A3N6R4E1"/>
<accession>A0A3N6R4E1</accession>
<dbReference type="InterPro" id="IPR029063">
    <property type="entry name" value="SAM-dependent_MTases_sf"/>
</dbReference>
<keyword evidence="9" id="KW-1185">Reference proteome</keyword>
<dbReference type="InterPro" id="IPR050750">
    <property type="entry name" value="C5-MTase"/>
</dbReference>
<comment type="catalytic activity">
    <reaction evidence="7">
        <text>a 2'-deoxycytidine in DNA + S-adenosyl-L-methionine = a 5-methyl-2'-deoxycytidine in DNA + S-adenosyl-L-homocysteine + H(+)</text>
        <dbReference type="Rhea" id="RHEA:13681"/>
        <dbReference type="Rhea" id="RHEA-COMP:11369"/>
        <dbReference type="Rhea" id="RHEA-COMP:11370"/>
        <dbReference type="ChEBI" id="CHEBI:15378"/>
        <dbReference type="ChEBI" id="CHEBI:57856"/>
        <dbReference type="ChEBI" id="CHEBI:59789"/>
        <dbReference type="ChEBI" id="CHEBI:85452"/>
        <dbReference type="ChEBI" id="CHEBI:85454"/>
        <dbReference type="EC" id="2.1.1.37"/>
    </reaction>
</comment>
<evidence type="ECO:0000256" key="2">
    <source>
        <dbReference type="ARBA" id="ARBA00022679"/>
    </source>
</evidence>
<comment type="caution">
    <text evidence="8">The sequence shown here is derived from an EMBL/GenBank/DDBJ whole genome shotgun (WGS) entry which is preliminary data.</text>
</comment>
<evidence type="ECO:0000256" key="1">
    <source>
        <dbReference type="ARBA" id="ARBA00022603"/>
    </source>
</evidence>
<dbReference type="EC" id="2.1.1.37" evidence="7"/>
<dbReference type="InterPro" id="IPR001525">
    <property type="entry name" value="C5_MeTfrase"/>
</dbReference>
<dbReference type="PANTHER" id="PTHR46098">
    <property type="entry name" value="TRNA (CYTOSINE(38)-C(5))-METHYLTRANSFERASE"/>
    <property type="match status" value="1"/>
</dbReference>
<comment type="similarity">
    <text evidence="5 6">Belongs to the class I-like SAM-binding methyltransferase superfamily. C5-methyltransferase family.</text>
</comment>
<dbReference type="PRINTS" id="PR00105">
    <property type="entry name" value="C5METTRFRASE"/>
</dbReference>
<dbReference type="InterPro" id="IPR031303">
    <property type="entry name" value="C5_meth_CS"/>
</dbReference>
<protein>
    <recommendedName>
        <fullName evidence="7">Cytosine-specific methyltransferase</fullName>
        <ecNumber evidence="7">2.1.1.37</ecNumber>
    </recommendedName>
</protein>
<evidence type="ECO:0000313" key="9">
    <source>
        <dbReference type="Proteomes" id="UP000269154"/>
    </source>
</evidence>
<reference evidence="8 9" key="1">
    <citation type="journal article" date="2018" name="ACS Chem. Biol.">
        <title>Ketoreductase domain dysfunction expands chemodiversity: malyngamide biosynthesis in the cyanobacterium Okeania hirsuta.</title>
        <authorList>
            <person name="Moss N.A."/>
            <person name="Leao T."/>
            <person name="Rankin M."/>
            <person name="McCullough T.M."/>
            <person name="Qu P."/>
            <person name="Korobeynikov A."/>
            <person name="Smith J.L."/>
            <person name="Gerwick L."/>
            <person name="Gerwick W.H."/>
        </authorList>
    </citation>
    <scope>NUCLEOTIDE SEQUENCE [LARGE SCALE GENOMIC DNA]</scope>
    <source>
        <strain evidence="8 9">PAB10Feb10-1</strain>
    </source>
</reference>
<dbReference type="NCBIfam" id="TIGR00675">
    <property type="entry name" value="dcm"/>
    <property type="match status" value="1"/>
</dbReference>
<evidence type="ECO:0000256" key="5">
    <source>
        <dbReference type="PROSITE-ProRule" id="PRU01016"/>
    </source>
</evidence>
<dbReference type="InterPro" id="IPR018117">
    <property type="entry name" value="C5_DNA_meth_AS"/>
</dbReference>
<organism evidence="8 9">
    <name type="scientific">Okeania hirsuta</name>
    <dbReference type="NCBI Taxonomy" id="1458930"/>
    <lineage>
        <taxon>Bacteria</taxon>
        <taxon>Bacillati</taxon>
        <taxon>Cyanobacteriota</taxon>
        <taxon>Cyanophyceae</taxon>
        <taxon>Oscillatoriophycideae</taxon>
        <taxon>Oscillatoriales</taxon>
        <taxon>Microcoleaceae</taxon>
        <taxon>Okeania</taxon>
    </lineage>
</organism>
<keyword evidence="4" id="KW-0680">Restriction system</keyword>
<dbReference type="GO" id="GO:0032259">
    <property type="term" value="P:methylation"/>
    <property type="evidence" value="ECO:0007669"/>
    <property type="project" value="UniProtKB-KW"/>
</dbReference>
<name>A0A3N6R4E1_9CYAN</name>
<dbReference type="GO" id="GO:0003886">
    <property type="term" value="F:DNA (cytosine-5-)-methyltransferase activity"/>
    <property type="evidence" value="ECO:0007669"/>
    <property type="project" value="UniProtKB-EC"/>
</dbReference>
<evidence type="ECO:0000256" key="7">
    <source>
        <dbReference type="RuleBase" id="RU000417"/>
    </source>
</evidence>
<dbReference type="PROSITE" id="PS00094">
    <property type="entry name" value="C5_MTASE_1"/>
    <property type="match status" value="1"/>
</dbReference>
<dbReference type="CDD" id="cd00315">
    <property type="entry name" value="Cyt_C5_DNA_methylase"/>
    <property type="match status" value="1"/>
</dbReference>
<dbReference type="Gene3D" id="3.40.50.150">
    <property type="entry name" value="Vaccinia Virus protein VP39"/>
    <property type="match status" value="1"/>
</dbReference>
<dbReference type="PROSITE" id="PS51679">
    <property type="entry name" value="SAM_MT_C5"/>
    <property type="match status" value="1"/>
</dbReference>
<evidence type="ECO:0000256" key="3">
    <source>
        <dbReference type="ARBA" id="ARBA00022691"/>
    </source>
</evidence>
<dbReference type="PANTHER" id="PTHR46098:SF1">
    <property type="entry name" value="TRNA (CYTOSINE(38)-C(5))-METHYLTRANSFERASE"/>
    <property type="match status" value="1"/>
</dbReference>